<dbReference type="EMBL" id="RBWU01000001">
    <property type="protein sequence ID" value="RKS79682.1"/>
    <property type="molecule type" value="Genomic_DNA"/>
</dbReference>
<feature type="domain" description="DUF397" evidence="1">
    <location>
        <begin position="6"/>
        <end position="30"/>
    </location>
</feature>
<evidence type="ECO:0000313" key="2">
    <source>
        <dbReference type="EMBL" id="RKS79682.1"/>
    </source>
</evidence>
<protein>
    <submittedName>
        <fullName evidence="2">Uncharacterized protein DUF397</fullName>
    </submittedName>
</protein>
<proteinExistence type="predicted"/>
<name>A0A495R074_9ACTN</name>
<comment type="caution">
    <text evidence="2">The sequence shown here is derived from an EMBL/GenBank/DDBJ whole genome shotgun (WGS) entry which is preliminary data.</text>
</comment>
<evidence type="ECO:0000259" key="1">
    <source>
        <dbReference type="Pfam" id="PF04149"/>
    </source>
</evidence>
<dbReference type="Pfam" id="PF04149">
    <property type="entry name" value="DUF397"/>
    <property type="match status" value="2"/>
</dbReference>
<organism evidence="2 3">
    <name type="scientific">Actinomadura pelletieri DSM 43383</name>
    <dbReference type="NCBI Taxonomy" id="1120940"/>
    <lineage>
        <taxon>Bacteria</taxon>
        <taxon>Bacillati</taxon>
        <taxon>Actinomycetota</taxon>
        <taxon>Actinomycetes</taxon>
        <taxon>Streptosporangiales</taxon>
        <taxon>Thermomonosporaceae</taxon>
        <taxon>Actinomadura</taxon>
    </lineage>
</organism>
<dbReference type="RefSeq" id="WP_121433164.1">
    <property type="nucleotide sequence ID" value="NZ_RBWU01000001.1"/>
</dbReference>
<evidence type="ECO:0000313" key="3">
    <source>
        <dbReference type="Proteomes" id="UP000274601"/>
    </source>
</evidence>
<feature type="domain" description="DUF397" evidence="1">
    <location>
        <begin position="31"/>
        <end position="81"/>
    </location>
</feature>
<gene>
    <name evidence="2" type="ORF">BZB76_1157</name>
</gene>
<dbReference type="AlphaFoldDB" id="A0A495R074"/>
<accession>A0A495R074</accession>
<dbReference type="OrthoDB" id="4316979at2"/>
<dbReference type="Proteomes" id="UP000274601">
    <property type="component" value="Unassembled WGS sequence"/>
</dbReference>
<dbReference type="InterPro" id="IPR007278">
    <property type="entry name" value="DUF397"/>
</dbReference>
<keyword evidence="3" id="KW-1185">Reference proteome</keyword>
<sequence>MPLENLNWRKSSYTTSNGGNCVELASVRDTHWRKAHRSGENGGDCVELADVAGVVAMRDSKDPDGPVLLLTRAALRTAVQAAADTR</sequence>
<reference evidence="2 3" key="1">
    <citation type="submission" date="2018-10" db="EMBL/GenBank/DDBJ databases">
        <title>Genomic Encyclopedia of Archaeal and Bacterial Type Strains, Phase II (KMG-II): from individual species to whole genera.</title>
        <authorList>
            <person name="Goeker M."/>
        </authorList>
    </citation>
    <scope>NUCLEOTIDE SEQUENCE [LARGE SCALE GENOMIC DNA]</scope>
    <source>
        <strain evidence="2 3">DSM 43383</strain>
    </source>
</reference>